<keyword evidence="2" id="KW-1185">Reference proteome</keyword>
<dbReference type="AlphaFoldDB" id="A0AAV3AXU0"/>
<dbReference type="EMBL" id="DYDO01000003">
    <property type="protein sequence ID" value="DBA27615.1"/>
    <property type="molecule type" value="Genomic_DNA"/>
</dbReference>
<protein>
    <submittedName>
        <fullName evidence="1">Uncharacterized protein</fullName>
    </submittedName>
</protein>
<reference evidence="1" key="1">
    <citation type="thesis" date="2020" institute="ProQuest LLC" country="789 East Eisenhower Parkway, Ann Arbor, MI, USA">
        <title>Comparative Genomics and Chromosome Evolution.</title>
        <authorList>
            <person name="Mudd A.B."/>
        </authorList>
    </citation>
    <scope>NUCLEOTIDE SEQUENCE</scope>
    <source>
        <strain evidence="1">1538</strain>
        <tissue evidence="1">Blood</tissue>
    </source>
</reference>
<accession>A0AAV3AXU0</accession>
<proteinExistence type="predicted"/>
<evidence type="ECO:0000313" key="2">
    <source>
        <dbReference type="Proteomes" id="UP001181693"/>
    </source>
</evidence>
<comment type="caution">
    <text evidence="1">The sequence shown here is derived from an EMBL/GenBank/DDBJ whole genome shotgun (WGS) entry which is preliminary data.</text>
</comment>
<sequence>MHLIPYTELASPAPRLRFEVTSLGCSSRTYSLWLSRNVFVAATALALGHSLTIHKDLLDWRHTIENDLATFNLLCPLCSLRRILGGWRTQWDIM</sequence>
<dbReference type="Proteomes" id="UP001181693">
    <property type="component" value="Unassembled WGS sequence"/>
</dbReference>
<gene>
    <name evidence="1" type="ORF">GDO54_008086</name>
</gene>
<evidence type="ECO:0000313" key="1">
    <source>
        <dbReference type="EMBL" id="DBA27615.1"/>
    </source>
</evidence>
<name>A0AAV3AXU0_PYXAD</name>
<organism evidence="1 2">
    <name type="scientific">Pyxicephalus adspersus</name>
    <name type="common">African bullfrog</name>
    <dbReference type="NCBI Taxonomy" id="30357"/>
    <lineage>
        <taxon>Eukaryota</taxon>
        <taxon>Metazoa</taxon>
        <taxon>Chordata</taxon>
        <taxon>Craniata</taxon>
        <taxon>Vertebrata</taxon>
        <taxon>Euteleostomi</taxon>
        <taxon>Amphibia</taxon>
        <taxon>Batrachia</taxon>
        <taxon>Anura</taxon>
        <taxon>Neobatrachia</taxon>
        <taxon>Ranoidea</taxon>
        <taxon>Pyxicephalidae</taxon>
        <taxon>Pyxicephalinae</taxon>
        <taxon>Pyxicephalus</taxon>
    </lineage>
</organism>